<evidence type="ECO:0000313" key="3">
    <source>
        <dbReference type="Proteomes" id="UP001066276"/>
    </source>
</evidence>
<dbReference type="EMBL" id="JANPWB010000004">
    <property type="protein sequence ID" value="KAJ1192277.1"/>
    <property type="molecule type" value="Genomic_DNA"/>
</dbReference>
<comment type="caution">
    <text evidence="2">The sequence shown here is derived from an EMBL/GenBank/DDBJ whole genome shotgun (WGS) entry which is preliminary data.</text>
</comment>
<dbReference type="Gene3D" id="3.30.70.1820">
    <property type="entry name" value="L1 transposable element, RRM domain"/>
    <property type="match status" value="1"/>
</dbReference>
<keyword evidence="3" id="KW-1185">Reference proteome</keyword>
<sequence>MPTDKSSCKTARQLLHPKALAHQRPELHQQPPPVSDALDAHMGTQPDSTMDHILQEITAVGNRLEGMDTKISELAAKSCSICTAIAGFQDWVKGLDHSLSKVENKLNQPLDKDQELQYLRDKLTDLKDRSRRDNVRFFGIPELVEGMDVRTFLKDTLPTLTSLNFSPALELQWPHRMAPRKDPFGRPWPIIACFLRHTQEHQLLIATRCYRLYN</sequence>
<feature type="region of interest" description="Disordered" evidence="1">
    <location>
        <begin position="21"/>
        <end position="46"/>
    </location>
</feature>
<name>A0AAV7UT78_PLEWA</name>
<proteinExistence type="predicted"/>
<protein>
    <submittedName>
        <fullName evidence="2">Uncharacterized protein</fullName>
    </submittedName>
</protein>
<dbReference type="Proteomes" id="UP001066276">
    <property type="component" value="Chromosome 2_2"/>
</dbReference>
<evidence type="ECO:0000256" key="1">
    <source>
        <dbReference type="SAM" id="MobiDB-lite"/>
    </source>
</evidence>
<dbReference type="AlphaFoldDB" id="A0AAV7UT78"/>
<reference evidence="2" key="1">
    <citation type="journal article" date="2022" name="bioRxiv">
        <title>Sequencing and chromosome-scale assembly of the giantPleurodeles waltlgenome.</title>
        <authorList>
            <person name="Brown T."/>
            <person name="Elewa A."/>
            <person name="Iarovenko S."/>
            <person name="Subramanian E."/>
            <person name="Araus A.J."/>
            <person name="Petzold A."/>
            <person name="Susuki M."/>
            <person name="Suzuki K.-i.T."/>
            <person name="Hayashi T."/>
            <person name="Toyoda A."/>
            <person name="Oliveira C."/>
            <person name="Osipova E."/>
            <person name="Leigh N.D."/>
            <person name="Simon A."/>
            <person name="Yun M.H."/>
        </authorList>
    </citation>
    <scope>NUCLEOTIDE SEQUENCE</scope>
    <source>
        <strain evidence="2">20211129_DDA</strain>
        <tissue evidence="2">Liver</tissue>
    </source>
</reference>
<gene>
    <name evidence="2" type="ORF">NDU88_001588</name>
</gene>
<accession>A0AAV7UT78</accession>
<organism evidence="2 3">
    <name type="scientific">Pleurodeles waltl</name>
    <name type="common">Iberian ribbed newt</name>
    <dbReference type="NCBI Taxonomy" id="8319"/>
    <lineage>
        <taxon>Eukaryota</taxon>
        <taxon>Metazoa</taxon>
        <taxon>Chordata</taxon>
        <taxon>Craniata</taxon>
        <taxon>Vertebrata</taxon>
        <taxon>Euteleostomi</taxon>
        <taxon>Amphibia</taxon>
        <taxon>Batrachia</taxon>
        <taxon>Caudata</taxon>
        <taxon>Salamandroidea</taxon>
        <taxon>Salamandridae</taxon>
        <taxon>Pleurodelinae</taxon>
        <taxon>Pleurodeles</taxon>
    </lineage>
</organism>
<evidence type="ECO:0000313" key="2">
    <source>
        <dbReference type="EMBL" id="KAJ1192277.1"/>
    </source>
</evidence>